<dbReference type="Proteomes" id="UP000887116">
    <property type="component" value="Unassembled WGS sequence"/>
</dbReference>
<feature type="compositionally biased region" description="Low complexity" evidence="1">
    <location>
        <begin position="398"/>
        <end position="414"/>
    </location>
</feature>
<evidence type="ECO:0000313" key="3">
    <source>
        <dbReference type="Proteomes" id="UP000887116"/>
    </source>
</evidence>
<gene>
    <name evidence="2" type="primary">AVEN_250760_1</name>
    <name evidence="2" type="ORF">TNCT_256171</name>
</gene>
<proteinExistence type="predicted"/>
<organism evidence="2 3">
    <name type="scientific">Trichonephila clavata</name>
    <name type="common">Joro spider</name>
    <name type="synonym">Nephila clavata</name>
    <dbReference type="NCBI Taxonomy" id="2740835"/>
    <lineage>
        <taxon>Eukaryota</taxon>
        <taxon>Metazoa</taxon>
        <taxon>Ecdysozoa</taxon>
        <taxon>Arthropoda</taxon>
        <taxon>Chelicerata</taxon>
        <taxon>Arachnida</taxon>
        <taxon>Araneae</taxon>
        <taxon>Araneomorphae</taxon>
        <taxon>Entelegynae</taxon>
        <taxon>Araneoidea</taxon>
        <taxon>Nephilidae</taxon>
        <taxon>Trichonephila</taxon>
    </lineage>
</organism>
<evidence type="ECO:0000256" key="1">
    <source>
        <dbReference type="SAM" id="MobiDB-lite"/>
    </source>
</evidence>
<feature type="region of interest" description="Disordered" evidence="1">
    <location>
        <begin position="393"/>
        <end position="441"/>
    </location>
</feature>
<dbReference type="AlphaFoldDB" id="A0A8X6G5B3"/>
<name>A0A8X6G5B3_TRICU</name>
<evidence type="ECO:0000313" key="2">
    <source>
        <dbReference type="EMBL" id="GFQ96461.1"/>
    </source>
</evidence>
<dbReference type="OrthoDB" id="6432781at2759"/>
<evidence type="ECO:0008006" key="4">
    <source>
        <dbReference type="Google" id="ProtNLM"/>
    </source>
</evidence>
<protein>
    <recommendedName>
        <fullName evidence="4">Reverse transcriptase</fullName>
    </recommendedName>
</protein>
<keyword evidence="3" id="KW-1185">Reference proteome</keyword>
<accession>A0A8X6G5B3</accession>
<dbReference type="EMBL" id="BMAO01014686">
    <property type="protein sequence ID" value="GFQ96461.1"/>
    <property type="molecule type" value="Genomic_DNA"/>
</dbReference>
<reference evidence="2" key="1">
    <citation type="submission" date="2020-07" db="EMBL/GenBank/DDBJ databases">
        <title>Multicomponent nature underlies the extraordinary mechanical properties of spider dragline silk.</title>
        <authorList>
            <person name="Kono N."/>
            <person name="Nakamura H."/>
            <person name="Mori M."/>
            <person name="Yoshida Y."/>
            <person name="Ohtoshi R."/>
            <person name="Malay A.D."/>
            <person name="Moran D.A.P."/>
            <person name="Tomita M."/>
            <person name="Numata K."/>
            <person name="Arakawa K."/>
        </authorList>
    </citation>
    <scope>NUCLEOTIDE SEQUENCE</scope>
</reference>
<comment type="caution">
    <text evidence="2">The sequence shown here is derived from an EMBL/GenBank/DDBJ whole genome shotgun (WGS) entry which is preliminary data.</text>
</comment>
<sequence length="441" mass="49768">MRTDQLDKTAWSDVDKFVRAAEDSDYYLIDTAFKLLTSSDEEVALLSLAQLTRTVRHRIRRQPTDGDLASYLSGCMVQEFKGTTNHLANVWTNARRASSRQKITWTFAQSKPSIQIWDDVLTSVDRRKILLTFHSRFQAKALAALRALPSQGKAMDCVALSPASTHFLSEGNYTRFADWRFVHKARLNLVPLNATKQWKDQQDKLCRRCGKWEETLPHVLNHSPMHSAAWQKRHNAVLQRIQAAVAFKGKIISVNQAVVQGLRPDLVAHVGDELCILDVTIPFENRRPAFHQARLRKIEKYRPLTEFSKQYGWKKVSIVPIVVGSLGAWDPENDVFLKKVATKSYLNLLRKLCVSDCIRWSRDIFIQHLTGIQQYGQNSFKPAQIDGVQEQSFPNQTSHVGSPASSNASSSRSEPLSDDCSPQPTPTLPPSQSVGAPNSHV</sequence>